<gene>
    <name evidence="1" type="ORF">JQN70_07290</name>
</gene>
<dbReference type="InterPro" id="IPR038056">
    <property type="entry name" value="YjbR-like_sf"/>
</dbReference>
<sequence length="142" mass="15633">MATAPVRRLTDDVPADIERALRRLCLALPDAYEEHAWVGTRWRVRTRTFVHVLGVDDPVDGPQVVMTFRAAGEELEALRHAGPPFYVLGWGRNAMGLALDAATDWDEVAELVVESYCVLAPRKLVALVDRPDPTQAGMGARG</sequence>
<keyword evidence="2" id="KW-1185">Reference proteome</keyword>
<protein>
    <submittedName>
        <fullName evidence="1">MmcQ/YjbR family DNA-binding protein</fullName>
    </submittedName>
</protein>
<dbReference type="Proteomes" id="UP001430172">
    <property type="component" value="Unassembled WGS sequence"/>
</dbReference>
<keyword evidence="1" id="KW-0238">DNA-binding</keyword>
<dbReference type="Gene3D" id="3.90.1150.30">
    <property type="match status" value="1"/>
</dbReference>
<organism evidence="1 2">
    <name type="scientific">Phycicoccus sonneratiae</name>
    <dbReference type="NCBI Taxonomy" id="2807628"/>
    <lineage>
        <taxon>Bacteria</taxon>
        <taxon>Bacillati</taxon>
        <taxon>Actinomycetota</taxon>
        <taxon>Actinomycetes</taxon>
        <taxon>Micrococcales</taxon>
        <taxon>Intrasporangiaceae</taxon>
        <taxon>Phycicoccus</taxon>
    </lineage>
</organism>
<dbReference type="Pfam" id="PF04237">
    <property type="entry name" value="YjbR"/>
    <property type="match status" value="1"/>
</dbReference>
<accession>A0ABS2CM03</accession>
<dbReference type="EMBL" id="JAFDVD010000007">
    <property type="protein sequence ID" value="MBM6400181.1"/>
    <property type="molecule type" value="Genomic_DNA"/>
</dbReference>
<name>A0ABS2CM03_9MICO</name>
<reference evidence="1" key="1">
    <citation type="submission" date="2021-02" db="EMBL/GenBank/DDBJ databases">
        <title>Phycicoccus sp. MQZ13P-5T, whole genome shotgun sequence.</title>
        <authorList>
            <person name="Tuo L."/>
        </authorList>
    </citation>
    <scope>NUCLEOTIDE SEQUENCE</scope>
    <source>
        <strain evidence="1">MQZ13P-5</strain>
    </source>
</reference>
<proteinExistence type="predicted"/>
<evidence type="ECO:0000313" key="2">
    <source>
        <dbReference type="Proteomes" id="UP001430172"/>
    </source>
</evidence>
<dbReference type="SUPFAM" id="SSF142906">
    <property type="entry name" value="YjbR-like"/>
    <property type="match status" value="1"/>
</dbReference>
<dbReference type="InterPro" id="IPR058532">
    <property type="entry name" value="YjbR/MT2646/Rv2570-like"/>
</dbReference>
<dbReference type="RefSeq" id="WP_204130643.1">
    <property type="nucleotide sequence ID" value="NZ_JAFDVD010000007.1"/>
</dbReference>
<evidence type="ECO:0000313" key="1">
    <source>
        <dbReference type="EMBL" id="MBM6400181.1"/>
    </source>
</evidence>
<comment type="caution">
    <text evidence="1">The sequence shown here is derived from an EMBL/GenBank/DDBJ whole genome shotgun (WGS) entry which is preliminary data.</text>
</comment>
<dbReference type="GO" id="GO:0003677">
    <property type="term" value="F:DNA binding"/>
    <property type="evidence" value="ECO:0007669"/>
    <property type="project" value="UniProtKB-KW"/>
</dbReference>